<accession>A0ABV4CMX3</accession>
<dbReference type="Proteomes" id="UP001564626">
    <property type="component" value="Unassembled WGS sequence"/>
</dbReference>
<evidence type="ECO:0000313" key="3">
    <source>
        <dbReference type="Proteomes" id="UP001564626"/>
    </source>
</evidence>
<dbReference type="EMBL" id="JBGEHV010000056">
    <property type="protein sequence ID" value="MEY8042435.1"/>
    <property type="molecule type" value="Genomic_DNA"/>
</dbReference>
<evidence type="ECO:0000313" key="2">
    <source>
        <dbReference type="EMBL" id="MEY8042435.1"/>
    </source>
</evidence>
<evidence type="ECO:0000256" key="1">
    <source>
        <dbReference type="SAM" id="MobiDB-lite"/>
    </source>
</evidence>
<organism evidence="2 3">
    <name type="scientific">Saccharopolyspora cebuensis</name>
    <dbReference type="NCBI Taxonomy" id="418759"/>
    <lineage>
        <taxon>Bacteria</taxon>
        <taxon>Bacillati</taxon>
        <taxon>Actinomycetota</taxon>
        <taxon>Actinomycetes</taxon>
        <taxon>Pseudonocardiales</taxon>
        <taxon>Pseudonocardiaceae</taxon>
        <taxon>Saccharopolyspora</taxon>
    </lineage>
</organism>
<dbReference type="RefSeq" id="WP_345357047.1">
    <property type="nucleotide sequence ID" value="NZ_BAABII010000003.1"/>
</dbReference>
<keyword evidence="3" id="KW-1185">Reference proteome</keyword>
<name>A0ABV4CMX3_9PSEU</name>
<gene>
    <name evidence="2" type="ORF">AB8O55_23745</name>
</gene>
<sequence>MYGSLDVRKFLWQQDEDAARGAPSVPVQRGGEPARLSPEEIHRARIAVARSAADAEDCRLLLDMLGLVPDEDDGEPPVNR</sequence>
<feature type="region of interest" description="Disordered" evidence="1">
    <location>
        <begin position="18"/>
        <end position="37"/>
    </location>
</feature>
<protein>
    <submittedName>
        <fullName evidence="2">Uncharacterized protein</fullName>
    </submittedName>
</protein>
<reference evidence="2 3" key="1">
    <citation type="submission" date="2024-08" db="EMBL/GenBank/DDBJ databases">
        <title>Genome mining of Saccharopolyspora cebuensis PGLac3 from Nigerian medicinal plant.</title>
        <authorList>
            <person name="Ezeobiora C.E."/>
            <person name="Igbokwe N.H."/>
            <person name="Amin D.H."/>
            <person name="Mendie U.E."/>
        </authorList>
    </citation>
    <scope>NUCLEOTIDE SEQUENCE [LARGE SCALE GENOMIC DNA]</scope>
    <source>
        <strain evidence="2 3">PGLac3</strain>
    </source>
</reference>
<comment type="caution">
    <text evidence="2">The sequence shown here is derived from an EMBL/GenBank/DDBJ whole genome shotgun (WGS) entry which is preliminary data.</text>
</comment>
<proteinExistence type="predicted"/>